<evidence type="ECO:0000256" key="2">
    <source>
        <dbReference type="SAM" id="Phobius"/>
    </source>
</evidence>
<feature type="domain" description="eCIS core" evidence="3">
    <location>
        <begin position="65"/>
        <end position="142"/>
    </location>
</feature>
<evidence type="ECO:0000259" key="4">
    <source>
        <dbReference type="Pfam" id="PF21724"/>
    </source>
</evidence>
<name>A0A246BUE5_9DEIO</name>
<keyword evidence="2" id="KW-1133">Transmembrane helix</keyword>
<feature type="compositionally biased region" description="Polar residues" evidence="1">
    <location>
        <begin position="412"/>
        <end position="423"/>
    </location>
</feature>
<sequence>MVPPAERLPLQRAADEALQRQQAQEQAALNFGSLQTLQRRLAELDAEATQPVLQRIQARRGAGNPLPEAIQRHLEGGLNHDLSRVRIHDDAEADKLTKGVNAVAFTTGTDIFFQAGQFNPNTQSGLELLAHEVTHTVQQSQGRVGTGIDPDAGLEQEARSMGARLAQKPLLPRVKLAPAQPLRAVSTSAVTQRLRIQRQYGGPIVVTAPTNQNLFLGGQGQAWADAGTAAKMAVQALPARLKQQFRDMPSQLLGGILTMLRDTVLILGASTALGAAIGAFFGGVGAIPGATIGFELGQVGLTAWGLGALVHAVASQLNVLTGSVQQFARLSRDAKGNAKTIKAASDALTNGLVIFTNGVIIAIGALVLKQGVKAFASTKLGQRVGAQAAGSPTIKWLDARQRMTSTNALGRQVLASATGNRPNLTMAGSGRAAPTVGNPSSSRPVLSADEPTPTSASPRNAVVAEQPRPANAAQLTAQLQSKYGAASVQALLRTFNGNVVQLTRALHYVGDPLKLKQMLANVGSPSGLLKIINVAQTSKLPAAQVEISLRVLQPVLTKLVLRSEQEVAAALKIAYSEARDMGHALDRHGPDLTDAQLKARITTGIAPDGVRSPTRTSSRFNSYSEMLAAREYALKEAASRLGIDISKPPNRQSSALILPAMRNGSIMLESQVVELSPLFGGRGIGRGFTASGRPDAQRTWASSNISPISSKITKVQIGLKWDDRLSRWVVGQFFPLP</sequence>
<feature type="region of interest" description="Disordered" evidence="1">
    <location>
        <begin position="412"/>
        <end position="469"/>
    </location>
</feature>
<gene>
    <name evidence="5" type="ORF">CBQ26_01190</name>
</gene>
<dbReference type="InterPro" id="IPR049195">
    <property type="entry name" value="Tre1-like_N"/>
</dbReference>
<feature type="transmembrane region" description="Helical" evidence="2">
    <location>
        <begin position="347"/>
        <end position="368"/>
    </location>
</feature>
<proteinExistence type="predicted"/>
<dbReference type="EMBL" id="NHMK01000005">
    <property type="protein sequence ID" value="OWL98792.1"/>
    <property type="molecule type" value="Genomic_DNA"/>
</dbReference>
<dbReference type="InterPro" id="IPR025295">
    <property type="entry name" value="eCIS_core_dom"/>
</dbReference>
<keyword evidence="6" id="KW-1185">Reference proteome</keyword>
<dbReference type="Pfam" id="PF21724">
    <property type="entry name" value="DUF6861"/>
    <property type="match status" value="1"/>
</dbReference>
<feature type="transmembrane region" description="Helical" evidence="2">
    <location>
        <begin position="264"/>
        <end position="287"/>
    </location>
</feature>
<feature type="transmembrane region" description="Helical" evidence="2">
    <location>
        <begin position="299"/>
        <end position="320"/>
    </location>
</feature>
<evidence type="ECO:0000259" key="3">
    <source>
        <dbReference type="Pfam" id="PF13699"/>
    </source>
</evidence>
<organism evidence="5 6">
    <name type="scientific">Deinococcus indicus</name>
    <dbReference type="NCBI Taxonomy" id="223556"/>
    <lineage>
        <taxon>Bacteria</taxon>
        <taxon>Thermotogati</taxon>
        <taxon>Deinococcota</taxon>
        <taxon>Deinococci</taxon>
        <taxon>Deinococcales</taxon>
        <taxon>Deinococcaceae</taxon>
        <taxon>Deinococcus</taxon>
    </lineage>
</organism>
<protein>
    <submittedName>
        <fullName evidence="5">Uncharacterized protein</fullName>
    </submittedName>
</protein>
<comment type="caution">
    <text evidence="5">The sequence shown here is derived from an EMBL/GenBank/DDBJ whole genome shotgun (WGS) entry which is preliminary data.</text>
</comment>
<feature type="domain" description="NAD(+)--protein-arginine ADP-ribosyltransferase Tre1-like N-terminal" evidence="4">
    <location>
        <begin position="226"/>
        <end position="400"/>
    </location>
</feature>
<evidence type="ECO:0000256" key="1">
    <source>
        <dbReference type="SAM" id="MobiDB-lite"/>
    </source>
</evidence>
<keyword evidence="2" id="KW-0472">Membrane</keyword>
<evidence type="ECO:0000313" key="6">
    <source>
        <dbReference type="Proteomes" id="UP000197208"/>
    </source>
</evidence>
<evidence type="ECO:0000313" key="5">
    <source>
        <dbReference type="EMBL" id="OWL98792.1"/>
    </source>
</evidence>
<dbReference type="Pfam" id="PF13699">
    <property type="entry name" value="eCIS_core"/>
    <property type="match status" value="1"/>
</dbReference>
<accession>A0A246BUE5</accession>
<dbReference type="Proteomes" id="UP000197208">
    <property type="component" value="Unassembled WGS sequence"/>
</dbReference>
<keyword evidence="2" id="KW-0812">Transmembrane</keyword>
<dbReference type="AlphaFoldDB" id="A0A246BUE5"/>
<reference evidence="5 6" key="1">
    <citation type="submission" date="2017-05" db="EMBL/GenBank/DDBJ databases">
        <title>De novo genome assembly of Deniococcus indicus strain DR1.</title>
        <authorList>
            <person name="Chauhan D."/>
            <person name="Yennamalli R.M."/>
            <person name="Priyadarshini R."/>
        </authorList>
    </citation>
    <scope>NUCLEOTIDE SEQUENCE [LARGE SCALE GENOMIC DNA]</scope>
    <source>
        <strain evidence="5 6">DR1</strain>
    </source>
</reference>